<dbReference type="EMBL" id="QHHU01000072">
    <property type="protein sequence ID" value="RSM37260.1"/>
    <property type="molecule type" value="Genomic_DNA"/>
</dbReference>
<accession>A0A428W2F0</accession>
<dbReference type="AlphaFoldDB" id="A0A428W2F0"/>
<feature type="transmembrane region" description="Helical" evidence="2">
    <location>
        <begin position="300"/>
        <end position="322"/>
    </location>
</feature>
<evidence type="ECO:0000313" key="3">
    <source>
        <dbReference type="EMBL" id="RSM37260.1"/>
    </source>
</evidence>
<feature type="compositionally biased region" description="Gly residues" evidence="1">
    <location>
        <begin position="1"/>
        <end position="12"/>
    </location>
</feature>
<feature type="transmembrane region" description="Helical" evidence="2">
    <location>
        <begin position="196"/>
        <end position="223"/>
    </location>
</feature>
<comment type="caution">
    <text evidence="3">The sequence shown here is derived from an EMBL/GenBank/DDBJ whole genome shotgun (WGS) entry which is preliminary data.</text>
</comment>
<reference evidence="3 4" key="1">
    <citation type="submission" date="2018-05" db="EMBL/GenBank/DDBJ databases">
        <title>Evolution of GPA BGCs.</title>
        <authorList>
            <person name="Waglechner N."/>
            <person name="Wright G.D."/>
        </authorList>
    </citation>
    <scope>NUCLEOTIDE SEQUENCE [LARGE SCALE GENOMIC DNA]</scope>
    <source>
        <strain evidence="3 4">DSM 5908</strain>
    </source>
</reference>
<gene>
    <name evidence="3" type="ORF">DMA12_37510</name>
</gene>
<dbReference type="RefSeq" id="WP_026468981.1">
    <property type="nucleotide sequence ID" value="NZ_QHHU01000072.1"/>
</dbReference>
<feature type="compositionally biased region" description="Pro residues" evidence="1">
    <location>
        <begin position="44"/>
        <end position="63"/>
    </location>
</feature>
<evidence type="ECO:0000256" key="2">
    <source>
        <dbReference type="SAM" id="Phobius"/>
    </source>
</evidence>
<evidence type="ECO:0008006" key="5">
    <source>
        <dbReference type="Google" id="ProtNLM"/>
    </source>
</evidence>
<sequence length="406" mass="42317">MTDTGGAPGGDGADTPTPSQGIPQAPVPGSGEPKPAEDHAASPATPPRGWQPPDSPAAPPPGWQAPGQQATPPPGWQAPGPPPGQPPYGGPGGPQHPQYAQAPRWSPHGLGKPGVIALRPLNIGDILDGAITAIRRHPLLVLGIGAVISVITAGLTFLTQKFLYADLQDLASTAEFGPAATEAEVRNALFGALGDLFLVAIPASLVSALLMTVTTGLMAAVMGRAALGREVSFAVAWREVQPRLLPLFGVAVVYSVGTTVGLMLCIIPGVLAWVFWALVAPALVLERGTFKQAFSRSVKLVSGAFWRVLGILLLAHIIQGFFESIIQLPFNAGAGLFSQFMNPGKVYLPNTGDLLLQSAGQIISGTIAIPFVTLVTVIVYLDQRMRREGMDIELARAAGVQPPQAW</sequence>
<feature type="transmembrane region" description="Helical" evidence="2">
    <location>
        <begin position="270"/>
        <end position="288"/>
    </location>
</feature>
<proteinExistence type="predicted"/>
<feature type="transmembrane region" description="Helical" evidence="2">
    <location>
        <begin position="139"/>
        <end position="158"/>
    </location>
</feature>
<keyword evidence="2" id="KW-0812">Transmembrane</keyword>
<feature type="transmembrane region" description="Helical" evidence="2">
    <location>
        <begin position="362"/>
        <end position="381"/>
    </location>
</feature>
<feature type="region of interest" description="Disordered" evidence="1">
    <location>
        <begin position="1"/>
        <end position="107"/>
    </location>
</feature>
<keyword evidence="2" id="KW-1133">Transmembrane helix</keyword>
<dbReference type="OrthoDB" id="121140at2"/>
<feature type="transmembrane region" description="Helical" evidence="2">
    <location>
        <begin position="244"/>
        <end position="264"/>
    </location>
</feature>
<protein>
    <recommendedName>
        <fullName evidence="5">Glycerophosphoryl diester phosphodiesterase membrane domain-containing protein</fullName>
    </recommendedName>
</protein>
<evidence type="ECO:0000313" key="4">
    <source>
        <dbReference type="Proteomes" id="UP000286716"/>
    </source>
</evidence>
<keyword evidence="2" id="KW-0472">Membrane</keyword>
<keyword evidence="4" id="KW-1185">Reference proteome</keyword>
<organism evidence="3 4">
    <name type="scientific">Amycolatopsis balhimycina DSM 5908</name>
    <dbReference type="NCBI Taxonomy" id="1081091"/>
    <lineage>
        <taxon>Bacteria</taxon>
        <taxon>Bacillati</taxon>
        <taxon>Actinomycetota</taxon>
        <taxon>Actinomycetes</taxon>
        <taxon>Pseudonocardiales</taxon>
        <taxon>Pseudonocardiaceae</taxon>
        <taxon>Amycolatopsis</taxon>
    </lineage>
</organism>
<feature type="compositionally biased region" description="Pro residues" evidence="1">
    <location>
        <begin position="71"/>
        <end position="89"/>
    </location>
</feature>
<dbReference type="Proteomes" id="UP000286716">
    <property type="component" value="Unassembled WGS sequence"/>
</dbReference>
<evidence type="ECO:0000256" key="1">
    <source>
        <dbReference type="SAM" id="MobiDB-lite"/>
    </source>
</evidence>
<name>A0A428W2F0_AMYBA</name>